<dbReference type="Proteomes" id="UP000193982">
    <property type="component" value="Unassembled WGS sequence"/>
</dbReference>
<feature type="compositionally biased region" description="Basic and acidic residues" evidence="6">
    <location>
        <begin position="1211"/>
        <end position="1227"/>
    </location>
</feature>
<evidence type="ECO:0000256" key="4">
    <source>
        <dbReference type="ARBA" id="ARBA00022729"/>
    </source>
</evidence>
<dbReference type="Pfam" id="PF12892">
    <property type="entry name" value="FctA"/>
    <property type="match status" value="8"/>
</dbReference>
<dbReference type="Pfam" id="PF05737">
    <property type="entry name" value="Collagen_bind"/>
    <property type="match status" value="1"/>
</dbReference>
<keyword evidence="4" id="KW-0732">Signal</keyword>
<dbReference type="InterPro" id="IPR022464">
    <property type="entry name" value="Strep_pil_isopept_link"/>
</dbReference>
<dbReference type="SUPFAM" id="SSF49401">
    <property type="entry name" value="Bacterial adhesins"/>
    <property type="match status" value="2"/>
</dbReference>
<keyword evidence="2" id="KW-0134">Cell wall</keyword>
<dbReference type="GO" id="GO:0005518">
    <property type="term" value="F:collagen binding"/>
    <property type="evidence" value="ECO:0007669"/>
    <property type="project" value="InterPro"/>
</dbReference>
<comment type="caution">
    <text evidence="9">The sequence shown here is derived from an EMBL/GenBank/DDBJ whole genome shotgun (WGS) entry which is preliminary data.</text>
</comment>
<feature type="transmembrane region" description="Helical" evidence="7">
    <location>
        <begin position="1238"/>
        <end position="1257"/>
    </location>
</feature>
<evidence type="ECO:0000256" key="1">
    <source>
        <dbReference type="ARBA" id="ARBA00004191"/>
    </source>
</evidence>
<dbReference type="InterPro" id="IPR008456">
    <property type="entry name" value="Collagen-bd_dom"/>
</dbReference>
<dbReference type="Gene3D" id="2.60.40.740">
    <property type="match status" value="1"/>
</dbReference>
<accession>A0A1X1I335</accession>
<dbReference type="GO" id="GO:0007155">
    <property type="term" value="P:cell adhesion"/>
    <property type="evidence" value="ECO:0007669"/>
    <property type="project" value="InterPro"/>
</dbReference>
<evidence type="ECO:0000256" key="5">
    <source>
        <dbReference type="ARBA" id="ARBA00023088"/>
    </source>
</evidence>
<feature type="domain" description="Gram-positive cocci surface proteins LPxTG" evidence="8">
    <location>
        <begin position="1230"/>
        <end position="1263"/>
    </location>
</feature>
<dbReference type="NCBIfam" id="TIGR03786">
    <property type="entry name" value="strep_pil_rpt"/>
    <property type="match status" value="8"/>
</dbReference>
<name>A0A1X1I335_STROR</name>
<dbReference type="InterPro" id="IPR008966">
    <property type="entry name" value="Adhesion_dom_sf"/>
</dbReference>
<dbReference type="InterPro" id="IPR011252">
    <property type="entry name" value="Fibrogen-bd_dom1"/>
</dbReference>
<evidence type="ECO:0000313" key="9">
    <source>
        <dbReference type="EMBL" id="ORO67529.1"/>
    </source>
</evidence>
<keyword evidence="7" id="KW-0812">Transmembrane</keyword>
<keyword evidence="3" id="KW-0964">Secreted</keyword>
<gene>
    <name evidence="9" type="ORF">B7714_04010</name>
</gene>
<keyword evidence="7" id="KW-0472">Membrane</keyword>
<evidence type="ECO:0000313" key="10">
    <source>
        <dbReference type="Proteomes" id="UP000193982"/>
    </source>
</evidence>
<evidence type="ECO:0000256" key="2">
    <source>
        <dbReference type="ARBA" id="ARBA00022512"/>
    </source>
</evidence>
<sequence>MVKKRTSKLFHGLMTLLLVVSVFLPALKVSTVVQAEELPASSYTMKTVSTINNNKLVDGAKYGEGKFYLQPTYSFPNEVTLKDGDYMVYHVPNEFKIEKDSVTELKAPDGQTTIAELTTSRADNTATVKVTNAAYFANLSENKEIKALFTVVWADSVKLNTPYQIDIPGDQVYTLTRIVPDDDPTGFTKWGVQDSDDPNYVNWRIRVNRYAKSYTGVKLEDTIPEGQVLASEITGYYFTEWNKAEARPKLEAAHINVVDGNHFTITPNGDGTMDGQGLYILYKTRLTAPVDNATKKAFNDVKATTDQETFDVHGFAPLTTTEGIGSGAKSDEVEFQVKKKLEGKTLEADAFTFQLIAPDGTIKEAKNDAEGNIKFPTVKFSNEGTFKYQIKEVNDNKPGYTYDDSVLEAEVTVANVYGQKIASVKYKDSKKEFTNSYAAKEAKLQLEAKKVLNGKAIEAGQFEFELKENGTVLHTVSNDANGKIQFPELTFTKEETRTFTIAEKAGDVAGVEYDPNAYEVKVVVKDNGQGQLVATATGAENLTFTNVYKAKPAKATITATKVLNGKELEADKYEFELKEGDKVVATAKNAADGTVTFKDIEYAAVENHTYTISEKAGSEGGVTYDTAKHEVKVAVTDNGQGQFVATVTGNNPTFTNTYKAAPAKATITATKVLDGKALEADKYEFELKEGDKVVATAKNAADGTVTFKDIEYAVAGDHTYTISEKAGSEAGVTYDESTHNVTVNVTDNGEGKLVADVKDNNPTFTNTYKAAKTSATITAKKALNGKALEADKYEFELKEGDKVVATAKNAADGTVTFKEIEYNEAGDHTYTISEKAGSEAGVTYDKSTHNVTVKVTDNGEGKLVADVKDNNPTFTNTYKATSTTATITATKVLNGKALEAGKYEFELKEGDKVVATAKNAADGTVTFEAIEYAAAGDHTYTITEKAGSEAGVTYDTTKHEVKVNVTDDGAGQLVATVTGNNPTFTNTYKAASTTVNITATKVLNGKALEAGKYEFELKEGDKVIGTATNAADGTVAFEGIEYKEAGSHTYTISEKAGSEAGVTYDTATHKVTVEVVDNGAGKLVATVTDNNPTFTNTYVASSTQVTFTAKKVLKGDKELVKGQFKFELKEGDKVVETATNAADGTVTFTAIEYKEAGEHTYTITEVKGKDENIKYDENSYEVTVKVTDNGAGQLVTEVTGNNPTITNTYTEPKKEEPKEEPKGEQPKGDLPNTGGADFTAFSTILGLVLAALAGLVYRAKKVD</sequence>
<protein>
    <submittedName>
        <fullName evidence="9">Cell surface protein</fullName>
    </submittedName>
</protein>
<dbReference type="EMBL" id="NCUR01000009">
    <property type="protein sequence ID" value="ORO67529.1"/>
    <property type="molecule type" value="Genomic_DNA"/>
</dbReference>
<dbReference type="Gene3D" id="2.60.40.3050">
    <property type="match status" value="8"/>
</dbReference>
<comment type="subcellular location">
    <subcellularLocation>
        <location evidence="1">Secreted</location>
        <location evidence="1">Cell wall</location>
    </subcellularLocation>
</comment>
<dbReference type="NCBIfam" id="TIGR01167">
    <property type="entry name" value="LPXTG_anchor"/>
    <property type="match status" value="1"/>
</dbReference>
<dbReference type="AlphaFoldDB" id="A0A1X1I335"/>
<dbReference type="InterPro" id="IPR038174">
    <property type="entry name" value="Strep_pil_link_sf"/>
</dbReference>
<keyword evidence="5" id="KW-0572">Peptidoglycan-anchor</keyword>
<evidence type="ECO:0000256" key="3">
    <source>
        <dbReference type="ARBA" id="ARBA00022525"/>
    </source>
</evidence>
<evidence type="ECO:0000256" key="7">
    <source>
        <dbReference type="SAM" id="Phobius"/>
    </source>
</evidence>
<evidence type="ECO:0000259" key="8">
    <source>
        <dbReference type="PROSITE" id="PS50847"/>
    </source>
</evidence>
<dbReference type="PROSITE" id="PS50847">
    <property type="entry name" value="GRAM_POS_ANCHORING"/>
    <property type="match status" value="1"/>
</dbReference>
<keyword evidence="7" id="KW-1133">Transmembrane helix</keyword>
<feature type="compositionally biased region" description="Polar residues" evidence="6">
    <location>
        <begin position="1199"/>
        <end position="1210"/>
    </location>
</feature>
<feature type="region of interest" description="Disordered" evidence="6">
    <location>
        <begin position="1199"/>
        <end position="1235"/>
    </location>
</feature>
<evidence type="ECO:0000256" key="6">
    <source>
        <dbReference type="SAM" id="MobiDB-lite"/>
    </source>
</evidence>
<dbReference type="Pfam" id="PF00746">
    <property type="entry name" value="Gram_pos_anchor"/>
    <property type="match status" value="1"/>
</dbReference>
<dbReference type="InterPro" id="IPR019931">
    <property type="entry name" value="LPXTG_anchor"/>
</dbReference>
<dbReference type="Gene3D" id="2.60.40.1280">
    <property type="match status" value="1"/>
</dbReference>
<organism evidence="9 10">
    <name type="scientific">Streptococcus oralis subsp. oralis</name>
    <dbReference type="NCBI Taxonomy" id="1891914"/>
    <lineage>
        <taxon>Bacteria</taxon>
        <taxon>Bacillati</taxon>
        <taxon>Bacillota</taxon>
        <taxon>Bacilli</taxon>
        <taxon>Lactobacillales</taxon>
        <taxon>Streptococcaceae</taxon>
        <taxon>Streptococcus</taxon>
    </lineage>
</organism>
<proteinExistence type="predicted"/>
<reference evidence="9 10" key="1">
    <citation type="journal article" date="2016" name="Eur. J. Clin. Microbiol. Infect. Dis.">
        <title>Whole genome sequencing as a tool for phylogenetic analysis of clinical strains of Mitis group streptococci.</title>
        <authorList>
            <person name="Rasmussen L.H."/>
            <person name="Dargis R."/>
            <person name="Hojholt K."/>
            <person name="Christensen J.J."/>
            <person name="Skovgaard O."/>
            <person name="Justesen U.S."/>
            <person name="Rosenvinge F.S."/>
            <person name="Moser C."/>
            <person name="Lukjancenko O."/>
            <person name="Rasmussen S."/>
            <person name="Nielsen X.C."/>
        </authorList>
    </citation>
    <scope>NUCLEOTIDE SEQUENCE [LARGE SCALE GENOMIC DNA]</scope>
    <source>
        <strain evidence="9 10">OD_311844-09</strain>
    </source>
</reference>